<protein>
    <recommendedName>
        <fullName evidence="1">Putative plant transposon protein domain-containing protein</fullName>
    </recommendedName>
</protein>
<evidence type="ECO:0000313" key="2">
    <source>
        <dbReference type="EMBL" id="KAH0464074.1"/>
    </source>
</evidence>
<evidence type="ECO:0000313" key="3">
    <source>
        <dbReference type="Proteomes" id="UP000775213"/>
    </source>
</evidence>
<sequence length="226" mass="26222">MARWTSKSRKKKAETYNKFKFISEAAESRFVELVASSPLIAKCRFLYPTPLIFGWAHFCEEPYAAMVNVVREFYANRKESSDYSCFMIGKWVPFEFLTINRILNHAPFDSQLILDLLYRPNSGVRWRTIEEKIVDFPASYLTQTSKAWHYFISTCMLPSKNISKVTTDRALLNYTIQKCYTINVGKLILSSIMYIIRGSPFVGLGLPSLIYTLCVATRVRRDQNEE</sequence>
<dbReference type="EMBL" id="JAGFBR010000007">
    <property type="protein sequence ID" value="KAH0464074.1"/>
    <property type="molecule type" value="Genomic_DNA"/>
</dbReference>
<proteinExistence type="predicted"/>
<organism evidence="2 3">
    <name type="scientific">Dendrobium chrysotoxum</name>
    <name type="common">Orchid</name>
    <dbReference type="NCBI Taxonomy" id="161865"/>
    <lineage>
        <taxon>Eukaryota</taxon>
        <taxon>Viridiplantae</taxon>
        <taxon>Streptophyta</taxon>
        <taxon>Embryophyta</taxon>
        <taxon>Tracheophyta</taxon>
        <taxon>Spermatophyta</taxon>
        <taxon>Magnoliopsida</taxon>
        <taxon>Liliopsida</taxon>
        <taxon>Asparagales</taxon>
        <taxon>Orchidaceae</taxon>
        <taxon>Epidendroideae</taxon>
        <taxon>Malaxideae</taxon>
        <taxon>Dendrobiinae</taxon>
        <taxon>Dendrobium</taxon>
    </lineage>
</organism>
<reference evidence="2 3" key="1">
    <citation type="journal article" date="2021" name="Hortic Res">
        <title>Chromosome-scale assembly of the Dendrobium chrysotoxum genome enhances the understanding of orchid evolution.</title>
        <authorList>
            <person name="Zhang Y."/>
            <person name="Zhang G.Q."/>
            <person name="Zhang D."/>
            <person name="Liu X.D."/>
            <person name="Xu X.Y."/>
            <person name="Sun W.H."/>
            <person name="Yu X."/>
            <person name="Zhu X."/>
            <person name="Wang Z.W."/>
            <person name="Zhao X."/>
            <person name="Zhong W.Y."/>
            <person name="Chen H."/>
            <person name="Yin W.L."/>
            <person name="Huang T."/>
            <person name="Niu S.C."/>
            <person name="Liu Z.J."/>
        </authorList>
    </citation>
    <scope>NUCLEOTIDE SEQUENCE [LARGE SCALE GENOMIC DNA]</scope>
    <source>
        <strain evidence="2">Lindl</strain>
    </source>
</reference>
<name>A0AAV7H8S9_DENCH</name>
<dbReference type="Proteomes" id="UP000775213">
    <property type="component" value="Unassembled WGS sequence"/>
</dbReference>
<gene>
    <name evidence="2" type="ORF">IEQ34_006860</name>
</gene>
<dbReference type="Pfam" id="PF20167">
    <property type="entry name" value="Transposase_32"/>
    <property type="match status" value="1"/>
</dbReference>
<dbReference type="InterPro" id="IPR046796">
    <property type="entry name" value="Transposase_32_dom"/>
</dbReference>
<accession>A0AAV7H8S9</accession>
<evidence type="ECO:0000259" key="1">
    <source>
        <dbReference type="Pfam" id="PF20167"/>
    </source>
</evidence>
<comment type="caution">
    <text evidence="2">The sequence shown here is derived from an EMBL/GenBank/DDBJ whole genome shotgun (WGS) entry which is preliminary data.</text>
</comment>
<keyword evidence="3" id="KW-1185">Reference proteome</keyword>
<feature type="domain" description="Putative plant transposon protein" evidence="1">
    <location>
        <begin position="53"/>
        <end position="219"/>
    </location>
</feature>
<dbReference type="AlphaFoldDB" id="A0AAV7H8S9"/>